<dbReference type="eggNOG" id="COG0582">
    <property type="taxonomic scope" value="Bacteria"/>
</dbReference>
<feature type="region of interest" description="Disordered" evidence="1">
    <location>
        <begin position="370"/>
        <end position="390"/>
    </location>
</feature>
<keyword evidence="3" id="KW-1185">Reference proteome</keyword>
<name>A0A1H7H4D9_STRJI</name>
<gene>
    <name evidence="2" type="ORF">SAMN05414137_10227</name>
</gene>
<protein>
    <recommendedName>
        <fullName evidence="4">Integrase</fullName>
    </recommendedName>
</protein>
<dbReference type="AlphaFoldDB" id="A0A1H7H4D9"/>
<evidence type="ECO:0008006" key="4">
    <source>
        <dbReference type="Google" id="ProtNLM"/>
    </source>
</evidence>
<dbReference type="GO" id="GO:0003677">
    <property type="term" value="F:DNA binding"/>
    <property type="evidence" value="ECO:0007669"/>
    <property type="project" value="InterPro"/>
</dbReference>
<sequence>MTTVRAAELDSYVLPVPGPDTPVVQARWISPANTFPNSRFSEDLWSLGPLTDNPGESIHRIRWSGCPAVLQAQFRVIVWTMINGELRPTYVKERACQQRSRDSVLSMRDCVLQWFKFARWLAGQGVTRLQDCTADHWAAFAATRAADGIRRDHMLGILRWLTDIWAFDQLSAHPCGVTCPPWEAQGIDDYLPAETASAAGENRTDALDPAVIGPLLTWSIRMVDDFADDILAAFAERRRMHAIATATKSSPESRAALLGYVTALIDAGTPLPATVHRGRGLTLANHYVAYATGASQSQVCQLVSRLSLKELTSRNPGPSPMQIPVTGRIEGRPWREHMDYEETLTLVRHLVTAAAIVITYLTGMRSQESRTLRSGCCPDPEPTPDGTTPRHLIRAHHYKNVRDSDGHHVSAGEERDVPWVAITPVVNAIRALERIVPEGEVLFSASHHDIVNQRTQHGALKRTSIDSRVEQFIAWINREAIAQGLPDQIVPNDPHGGIGLSRLRRTLAWHIARRPGGLIALAIQYGHMRTVLDARTSTGYGSRERRGIHAELDVETALAAADTAARLRDAIAAGEKVSGPAARRAIVGAASVPRFEGALTTPKAAAKYLARDGLVLFDNPDAFLICAFKRSTALCGPATDAIAPNQFACQLGCGNAVRTDSHARAAREHADQLDLKADHLPKPLGSRLRRTAGGLRALADAHDTDTQLSQEALA</sequence>
<dbReference type="SUPFAM" id="SSF56349">
    <property type="entry name" value="DNA breaking-rejoining enzymes"/>
    <property type="match status" value="1"/>
</dbReference>
<evidence type="ECO:0000313" key="2">
    <source>
        <dbReference type="EMBL" id="SEK43820.1"/>
    </source>
</evidence>
<dbReference type="Proteomes" id="UP000183015">
    <property type="component" value="Unassembled WGS sequence"/>
</dbReference>
<dbReference type="STRING" id="235985.SAMN05414137_10227"/>
<evidence type="ECO:0000256" key="1">
    <source>
        <dbReference type="SAM" id="MobiDB-lite"/>
    </source>
</evidence>
<dbReference type="OrthoDB" id="8776710at2"/>
<reference evidence="3" key="1">
    <citation type="submission" date="2016-10" db="EMBL/GenBank/DDBJ databases">
        <authorList>
            <person name="Varghese N."/>
        </authorList>
    </citation>
    <scope>NUCLEOTIDE SEQUENCE [LARGE SCALE GENOMIC DNA]</scope>
    <source>
        <strain evidence="3">DSM 45096 / BCRC 16803 / CGMCC 4.1857 / CIP 109030 / JCM 12277 / KCTC 19219 / NBRC 100920 / 33214</strain>
    </source>
</reference>
<organism evidence="2 3">
    <name type="scientific">Streptacidiphilus jiangxiensis</name>
    <dbReference type="NCBI Taxonomy" id="235985"/>
    <lineage>
        <taxon>Bacteria</taxon>
        <taxon>Bacillati</taxon>
        <taxon>Actinomycetota</taxon>
        <taxon>Actinomycetes</taxon>
        <taxon>Kitasatosporales</taxon>
        <taxon>Streptomycetaceae</taxon>
        <taxon>Streptacidiphilus</taxon>
    </lineage>
</organism>
<dbReference type="InterPro" id="IPR011010">
    <property type="entry name" value="DNA_brk_join_enz"/>
</dbReference>
<evidence type="ECO:0000313" key="3">
    <source>
        <dbReference type="Proteomes" id="UP000183015"/>
    </source>
</evidence>
<dbReference type="EMBL" id="FOAZ01000002">
    <property type="protein sequence ID" value="SEK43820.1"/>
    <property type="molecule type" value="Genomic_DNA"/>
</dbReference>
<proteinExistence type="predicted"/>
<accession>A0A1H7H4D9</accession>
<dbReference type="RefSeq" id="WP_042448264.1">
    <property type="nucleotide sequence ID" value="NZ_BBPN01000014.1"/>
</dbReference>